<dbReference type="KEGG" id="kpul:GXN76_00630"/>
<dbReference type="RefSeq" id="WP_173219220.1">
    <property type="nucleotide sequence ID" value="NZ_CP048104.1"/>
</dbReference>
<keyword evidence="3 5" id="KW-1133">Transmembrane helix</keyword>
<protein>
    <recommendedName>
        <fullName evidence="6">Yip1 domain-containing protein</fullName>
    </recommendedName>
</protein>
<dbReference type="GO" id="GO:0016020">
    <property type="term" value="C:membrane"/>
    <property type="evidence" value="ECO:0007669"/>
    <property type="project" value="UniProtKB-SubCell"/>
</dbReference>
<evidence type="ECO:0000259" key="6">
    <source>
        <dbReference type="Pfam" id="PF04893"/>
    </source>
</evidence>
<dbReference type="InterPro" id="IPR006977">
    <property type="entry name" value="Yip1_dom"/>
</dbReference>
<comment type="subcellular location">
    <subcellularLocation>
        <location evidence="1">Membrane</location>
        <topology evidence="1">Multi-pass membrane protein</topology>
    </subcellularLocation>
</comment>
<evidence type="ECO:0000256" key="4">
    <source>
        <dbReference type="ARBA" id="ARBA00023136"/>
    </source>
</evidence>
<organism evidence="7 8">
    <name type="scientific">Kroppenstedtia pulmonis</name>
    <dbReference type="NCBI Taxonomy" id="1380685"/>
    <lineage>
        <taxon>Bacteria</taxon>
        <taxon>Bacillati</taxon>
        <taxon>Bacillota</taxon>
        <taxon>Bacilli</taxon>
        <taxon>Bacillales</taxon>
        <taxon>Thermoactinomycetaceae</taxon>
        <taxon>Kroppenstedtia</taxon>
    </lineage>
</organism>
<feature type="transmembrane region" description="Helical" evidence="5">
    <location>
        <begin position="140"/>
        <end position="161"/>
    </location>
</feature>
<accession>A0A7D3XQ16</accession>
<dbReference type="EMBL" id="CP048104">
    <property type="protein sequence ID" value="QKG83108.1"/>
    <property type="molecule type" value="Genomic_DNA"/>
</dbReference>
<name>A0A7D3XQ16_9BACL</name>
<proteinExistence type="predicted"/>
<evidence type="ECO:0000313" key="8">
    <source>
        <dbReference type="Proteomes" id="UP000503088"/>
    </source>
</evidence>
<feature type="transmembrane region" description="Helical" evidence="5">
    <location>
        <begin position="96"/>
        <end position="120"/>
    </location>
</feature>
<feature type="transmembrane region" description="Helical" evidence="5">
    <location>
        <begin position="21"/>
        <end position="45"/>
    </location>
</feature>
<evidence type="ECO:0000256" key="5">
    <source>
        <dbReference type="SAM" id="Phobius"/>
    </source>
</evidence>
<reference evidence="7 8" key="1">
    <citation type="submission" date="2020-01" db="EMBL/GenBank/DDBJ databases">
        <authorList>
            <person name="Gulvik C.A."/>
            <person name="Batra D.G."/>
        </authorList>
    </citation>
    <scope>NUCLEOTIDE SEQUENCE [LARGE SCALE GENOMIC DNA]</scope>
    <source>
        <strain evidence="7 8">W9323</strain>
    </source>
</reference>
<keyword evidence="2 5" id="KW-0812">Transmembrane</keyword>
<keyword evidence="4 5" id="KW-0472">Membrane</keyword>
<evidence type="ECO:0000256" key="1">
    <source>
        <dbReference type="ARBA" id="ARBA00004141"/>
    </source>
</evidence>
<evidence type="ECO:0000256" key="3">
    <source>
        <dbReference type="ARBA" id="ARBA00022989"/>
    </source>
</evidence>
<evidence type="ECO:0000256" key="2">
    <source>
        <dbReference type="ARBA" id="ARBA00022692"/>
    </source>
</evidence>
<feature type="transmembrane region" description="Helical" evidence="5">
    <location>
        <begin position="51"/>
        <end position="84"/>
    </location>
</feature>
<dbReference type="AlphaFoldDB" id="A0A7D3XQ16"/>
<gene>
    <name evidence="7" type="ORF">GXN76_00630</name>
</gene>
<keyword evidence="8" id="KW-1185">Reference proteome</keyword>
<dbReference type="Pfam" id="PF04893">
    <property type="entry name" value="Yip1"/>
    <property type="match status" value="1"/>
</dbReference>
<feature type="transmembrane region" description="Helical" evidence="5">
    <location>
        <begin position="173"/>
        <end position="198"/>
    </location>
</feature>
<evidence type="ECO:0000313" key="7">
    <source>
        <dbReference type="EMBL" id="QKG83108.1"/>
    </source>
</evidence>
<sequence>MTIWIHTLKTYSALITEKGGWMVLSVLSILFGLCFSLDQASYYYMGDLYSTFQIILISLLVGMVIGPIYWLLTSLILFWLGQLFGGCSSSSWKDMAVVVAWSGIPFISKLILWILSFILFGQELFLSKTPELDSSAVLILTYWTFLFFKFVLTSWYFWLLIKGIGFVHDFSIWKALPVFLIGMFILRMIFYLSGLTIYPF</sequence>
<dbReference type="Proteomes" id="UP000503088">
    <property type="component" value="Chromosome"/>
</dbReference>
<feature type="domain" description="Yip1" evidence="6">
    <location>
        <begin position="3"/>
        <end position="193"/>
    </location>
</feature>